<comment type="caution">
    <text evidence="1">The sequence shown here is derived from an EMBL/GenBank/DDBJ whole genome shotgun (WGS) entry which is preliminary data.</text>
</comment>
<name>A0A844C2V9_9LACT</name>
<organism evidence="1 2">
    <name type="scientific">Fundicoccus ignavus</name>
    <dbReference type="NCBI Taxonomy" id="2664442"/>
    <lineage>
        <taxon>Bacteria</taxon>
        <taxon>Bacillati</taxon>
        <taxon>Bacillota</taxon>
        <taxon>Bacilli</taxon>
        <taxon>Lactobacillales</taxon>
        <taxon>Aerococcaceae</taxon>
        <taxon>Fundicoccus</taxon>
    </lineage>
</organism>
<dbReference type="AlphaFoldDB" id="A0A844C2V9"/>
<proteinExistence type="predicted"/>
<accession>A0A844C2V9</accession>
<evidence type="ECO:0000313" key="2">
    <source>
        <dbReference type="Proteomes" id="UP000440066"/>
    </source>
</evidence>
<gene>
    <name evidence="1" type="ORF">GF867_13495</name>
</gene>
<dbReference type="RefSeq" id="WP_153833600.1">
    <property type="nucleotide sequence ID" value="NZ_WJQT01000039.1"/>
</dbReference>
<dbReference type="Proteomes" id="UP000440066">
    <property type="component" value="Unassembled WGS sequence"/>
</dbReference>
<evidence type="ECO:0000313" key="1">
    <source>
        <dbReference type="EMBL" id="MRJ48559.1"/>
    </source>
</evidence>
<dbReference type="EMBL" id="WJQT01000039">
    <property type="protein sequence ID" value="MRJ48559.1"/>
    <property type="molecule type" value="Genomic_DNA"/>
</dbReference>
<protein>
    <submittedName>
        <fullName evidence="1">Uncharacterized protein</fullName>
    </submittedName>
</protein>
<sequence length="185" mass="21681">MNNESRLNKIIESIRSSLESNNHFAALTSSLILIDICAKVHEPFERENNKRYKKWIDDILITKINYPTDYLSSSNIWFLRCAMMHEGSTDPTLNKSYQKFGNKQVRDIVPTIFPKDFDDKFLVAYQGEQYPTLFFDLIYFCEMILIAASDWIVDNIKDVDEANLNLFSMGYTLYDKNSKLLIFRS</sequence>
<reference evidence="1 2" key="1">
    <citation type="submission" date="2019-11" db="EMBL/GenBank/DDBJ databases">
        <title>Characterisation of Fundicoccus ignavus gen. nov. sp. nov., a novel genus of the family Aerococcaceae from bulk tank milk.</title>
        <authorList>
            <person name="Siebert A."/>
            <person name="Huptas C."/>
            <person name="Wenning M."/>
            <person name="Scherer S."/>
            <person name="Doll E.V."/>
        </authorList>
    </citation>
    <scope>NUCLEOTIDE SEQUENCE [LARGE SCALE GENOMIC DNA]</scope>
    <source>
        <strain evidence="1 2">DSM 109652</strain>
    </source>
</reference>